<dbReference type="NCBIfam" id="TIGR00466">
    <property type="entry name" value="kdsB"/>
    <property type="match status" value="1"/>
</dbReference>
<reference evidence="5 6" key="1">
    <citation type="submission" date="2020-08" db="EMBL/GenBank/DDBJ databases">
        <title>Genomic Encyclopedia of Type Strains, Phase IV (KMG-IV): sequencing the most valuable type-strain genomes for metagenomic binning, comparative biology and taxonomic classification.</title>
        <authorList>
            <person name="Goeker M."/>
        </authorList>
    </citation>
    <scope>NUCLEOTIDE SEQUENCE [LARGE SCALE GENOMIC DNA]</scope>
    <source>
        <strain evidence="5 6">DSM 17976</strain>
    </source>
</reference>
<dbReference type="AlphaFoldDB" id="A0A7W5ZQC8"/>
<dbReference type="GO" id="GO:0033468">
    <property type="term" value="P:CMP-keto-3-deoxy-D-manno-octulosonic acid biosynthetic process"/>
    <property type="evidence" value="ECO:0007669"/>
    <property type="project" value="UniProtKB-UniRule"/>
</dbReference>
<evidence type="ECO:0000256" key="3">
    <source>
        <dbReference type="ARBA" id="ARBA00022985"/>
    </source>
</evidence>
<dbReference type="CDD" id="cd02517">
    <property type="entry name" value="CMP-KDO-Synthetase"/>
    <property type="match status" value="1"/>
</dbReference>
<dbReference type="PANTHER" id="PTHR42866:SF2">
    <property type="entry name" value="3-DEOXY-MANNO-OCTULOSONATE CYTIDYLYLTRANSFERASE, MITOCHONDRIAL"/>
    <property type="match status" value="1"/>
</dbReference>
<dbReference type="GO" id="GO:0009103">
    <property type="term" value="P:lipopolysaccharide biosynthetic process"/>
    <property type="evidence" value="ECO:0007669"/>
    <property type="project" value="UniProtKB-UniRule"/>
</dbReference>
<comment type="subcellular location">
    <subcellularLocation>
        <location evidence="4">Cytoplasm</location>
    </subcellularLocation>
</comment>
<sequence>MIIGIIPARYGSTRYPGKPLIDIKGKTMIQRVYEQATKATCLSEVIVATDDVRILEHVESFGGKAVMTHPDHPSGTDRCWEAYLNVRGKGQGAEGNTYHTPTMPNDYIINIQGDEPFVAPEQIDELGAMLDGSVELASQMIPVTDAELLFDIGEAKVIINEHFEAIYFSRQVIPYLKGVDPQEWHKHHTYYRQVGMYAYRADILEKITRLPVSPLEKAESLEQLRWLQNGFKIKMGLTTYESHCIDTPEDVEKILPFIQ</sequence>
<name>A0A7W5ZQC8_9BACT</name>
<dbReference type="InterPro" id="IPR004528">
    <property type="entry name" value="KdsB"/>
</dbReference>
<dbReference type="Gene3D" id="3.90.550.10">
    <property type="entry name" value="Spore Coat Polysaccharide Biosynthesis Protein SpsA, Chain A"/>
    <property type="match status" value="1"/>
</dbReference>
<organism evidence="5 6">
    <name type="scientific">Runella defluvii</name>
    <dbReference type="NCBI Taxonomy" id="370973"/>
    <lineage>
        <taxon>Bacteria</taxon>
        <taxon>Pseudomonadati</taxon>
        <taxon>Bacteroidota</taxon>
        <taxon>Cytophagia</taxon>
        <taxon>Cytophagales</taxon>
        <taxon>Spirosomataceae</taxon>
        <taxon>Runella</taxon>
    </lineage>
</organism>
<keyword evidence="6" id="KW-1185">Reference proteome</keyword>
<comment type="pathway">
    <text evidence="4">Nucleotide-sugar biosynthesis; CMP-3-deoxy-D-manno-octulosonate biosynthesis; CMP-3-deoxy-D-manno-octulosonate from 3-deoxy-D-manno-octulosonate and CTP: step 1/1.</text>
</comment>
<evidence type="ECO:0000256" key="1">
    <source>
        <dbReference type="ARBA" id="ARBA00022679"/>
    </source>
</evidence>
<dbReference type="GO" id="GO:0005829">
    <property type="term" value="C:cytosol"/>
    <property type="evidence" value="ECO:0007669"/>
    <property type="project" value="TreeGrafter"/>
</dbReference>
<comment type="function">
    <text evidence="4">Activates KDO (a required 8-carbon sugar) for incorporation into bacterial lipopolysaccharide in Gram-negative bacteria.</text>
</comment>
<dbReference type="EMBL" id="JACIBY010000012">
    <property type="protein sequence ID" value="MBB3840820.1"/>
    <property type="molecule type" value="Genomic_DNA"/>
</dbReference>
<evidence type="ECO:0000313" key="6">
    <source>
        <dbReference type="Proteomes" id="UP000541352"/>
    </source>
</evidence>
<comment type="similarity">
    <text evidence="4">Belongs to the KdsB family.</text>
</comment>
<dbReference type="PANTHER" id="PTHR42866">
    <property type="entry name" value="3-DEOXY-MANNO-OCTULOSONATE CYTIDYLYLTRANSFERASE"/>
    <property type="match status" value="1"/>
</dbReference>
<gene>
    <name evidence="4" type="primary">kdsB</name>
    <name evidence="5" type="ORF">FHS57_004840</name>
</gene>
<keyword evidence="1 4" id="KW-0808">Transferase</keyword>
<proteinExistence type="inferred from homology"/>
<dbReference type="EC" id="2.7.7.38" evidence="4"/>
<dbReference type="InterPro" id="IPR029044">
    <property type="entry name" value="Nucleotide-diphossugar_trans"/>
</dbReference>
<protein>
    <recommendedName>
        <fullName evidence="4">3-deoxy-manno-octulosonate cytidylyltransferase</fullName>
        <ecNumber evidence="4">2.7.7.38</ecNumber>
    </recommendedName>
    <alternativeName>
        <fullName evidence="4">CMP-2-keto-3-deoxyoctulosonic acid synthase</fullName>
        <shortName evidence="4">CKS</shortName>
        <shortName evidence="4">CMP-KDO synthase</shortName>
    </alternativeName>
</protein>
<accession>A0A7W5ZQC8</accession>
<evidence type="ECO:0000313" key="5">
    <source>
        <dbReference type="EMBL" id="MBB3840820.1"/>
    </source>
</evidence>
<dbReference type="HAMAP" id="MF_00057">
    <property type="entry name" value="KdsB"/>
    <property type="match status" value="1"/>
</dbReference>
<evidence type="ECO:0000256" key="2">
    <source>
        <dbReference type="ARBA" id="ARBA00022695"/>
    </source>
</evidence>
<dbReference type="GO" id="GO:0008690">
    <property type="term" value="F:3-deoxy-manno-octulosonate cytidylyltransferase activity"/>
    <property type="evidence" value="ECO:0007669"/>
    <property type="project" value="UniProtKB-UniRule"/>
</dbReference>
<dbReference type="UniPathway" id="UPA00358">
    <property type="reaction ID" value="UER00476"/>
</dbReference>
<keyword evidence="2 4" id="KW-0548">Nucleotidyltransferase</keyword>
<dbReference type="InterPro" id="IPR003329">
    <property type="entry name" value="Cytidylyl_trans"/>
</dbReference>
<dbReference type="Pfam" id="PF02348">
    <property type="entry name" value="CTP_transf_3"/>
    <property type="match status" value="1"/>
</dbReference>
<dbReference type="SUPFAM" id="SSF53448">
    <property type="entry name" value="Nucleotide-diphospho-sugar transferases"/>
    <property type="match status" value="1"/>
</dbReference>
<keyword evidence="3 4" id="KW-0448">Lipopolysaccharide biosynthesis</keyword>
<comment type="caution">
    <text evidence="5">The sequence shown here is derived from an EMBL/GenBank/DDBJ whole genome shotgun (WGS) entry which is preliminary data.</text>
</comment>
<dbReference type="NCBIfam" id="NF003952">
    <property type="entry name" value="PRK05450.1-5"/>
    <property type="match status" value="1"/>
</dbReference>
<dbReference type="NCBIfam" id="NF009905">
    <property type="entry name" value="PRK13368.1"/>
    <property type="match status" value="1"/>
</dbReference>
<keyword evidence="4" id="KW-0963">Cytoplasm</keyword>
<dbReference type="RefSeq" id="WP_183978043.1">
    <property type="nucleotide sequence ID" value="NZ_JACIBY010000012.1"/>
</dbReference>
<comment type="catalytic activity">
    <reaction evidence="4">
        <text>3-deoxy-alpha-D-manno-oct-2-ulosonate + CTP = CMP-3-deoxy-beta-D-manno-octulosonate + diphosphate</text>
        <dbReference type="Rhea" id="RHEA:23448"/>
        <dbReference type="ChEBI" id="CHEBI:33019"/>
        <dbReference type="ChEBI" id="CHEBI:37563"/>
        <dbReference type="ChEBI" id="CHEBI:85986"/>
        <dbReference type="ChEBI" id="CHEBI:85987"/>
        <dbReference type="EC" id="2.7.7.38"/>
    </reaction>
</comment>
<evidence type="ECO:0000256" key="4">
    <source>
        <dbReference type="HAMAP-Rule" id="MF_00057"/>
    </source>
</evidence>
<dbReference type="Proteomes" id="UP000541352">
    <property type="component" value="Unassembled WGS sequence"/>
</dbReference>